<dbReference type="Proteomes" id="UP000691718">
    <property type="component" value="Unassembled WGS sequence"/>
</dbReference>
<organism evidence="3 4">
    <name type="scientific">Parnassius apollo</name>
    <name type="common">Apollo butterfly</name>
    <name type="synonym">Papilio apollo</name>
    <dbReference type="NCBI Taxonomy" id="110799"/>
    <lineage>
        <taxon>Eukaryota</taxon>
        <taxon>Metazoa</taxon>
        <taxon>Ecdysozoa</taxon>
        <taxon>Arthropoda</taxon>
        <taxon>Hexapoda</taxon>
        <taxon>Insecta</taxon>
        <taxon>Pterygota</taxon>
        <taxon>Neoptera</taxon>
        <taxon>Endopterygota</taxon>
        <taxon>Lepidoptera</taxon>
        <taxon>Glossata</taxon>
        <taxon>Ditrysia</taxon>
        <taxon>Papilionoidea</taxon>
        <taxon>Papilionidae</taxon>
        <taxon>Parnassiinae</taxon>
        <taxon>Parnassini</taxon>
        <taxon>Parnassius</taxon>
        <taxon>Parnassius</taxon>
    </lineage>
</organism>
<feature type="domain" description="HTH psq-type" evidence="2">
    <location>
        <begin position="9"/>
        <end position="61"/>
    </location>
</feature>
<dbReference type="InterPro" id="IPR007889">
    <property type="entry name" value="HTH_Psq"/>
</dbReference>
<gene>
    <name evidence="3" type="ORF">PAPOLLO_LOCUS13782</name>
</gene>
<evidence type="ECO:0000259" key="2">
    <source>
        <dbReference type="PROSITE" id="PS50960"/>
    </source>
</evidence>
<evidence type="ECO:0000313" key="3">
    <source>
        <dbReference type="EMBL" id="CAG5000741.1"/>
    </source>
</evidence>
<evidence type="ECO:0000313" key="4">
    <source>
        <dbReference type="Proteomes" id="UP000691718"/>
    </source>
</evidence>
<dbReference type="PROSITE" id="PS50960">
    <property type="entry name" value="HTH_PSQ"/>
    <property type="match status" value="1"/>
</dbReference>
<dbReference type="EMBL" id="CAJQZP010000945">
    <property type="protein sequence ID" value="CAG5000741.1"/>
    <property type="molecule type" value="Genomic_DNA"/>
</dbReference>
<proteinExistence type="predicted"/>
<protein>
    <submittedName>
        <fullName evidence="3">(apollo) hypothetical protein</fullName>
    </submittedName>
</protein>
<comment type="caution">
    <text evidence="3">The sequence shown here is derived from an EMBL/GenBank/DDBJ whole genome shotgun (WGS) entry which is preliminary data.</text>
</comment>
<feature type="DNA-binding region" description="H-T-H motif" evidence="1">
    <location>
        <begin position="37"/>
        <end position="57"/>
    </location>
</feature>
<dbReference type="GO" id="GO:0003677">
    <property type="term" value="F:DNA binding"/>
    <property type="evidence" value="ECO:0007669"/>
    <property type="project" value="UniProtKB-UniRule"/>
</dbReference>
<keyword evidence="1" id="KW-0238">DNA-binding</keyword>
<name>A0A8S3X3Y1_PARAO</name>
<comment type="subcellular location">
    <subcellularLocation>
        <location evidence="1">Nucleus</location>
    </subcellularLocation>
</comment>
<dbReference type="GO" id="GO:0005634">
    <property type="term" value="C:nucleus"/>
    <property type="evidence" value="ECO:0007669"/>
    <property type="project" value="UniProtKB-SubCell"/>
</dbReference>
<keyword evidence="4" id="KW-1185">Reference proteome</keyword>
<dbReference type="Pfam" id="PF05225">
    <property type="entry name" value="HTH_psq"/>
    <property type="match status" value="1"/>
</dbReference>
<keyword evidence="1" id="KW-0539">Nucleus</keyword>
<evidence type="ECO:0000256" key="1">
    <source>
        <dbReference type="PROSITE-ProRule" id="PRU00320"/>
    </source>
</evidence>
<reference evidence="3" key="1">
    <citation type="submission" date="2021-04" db="EMBL/GenBank/DDBJ databases">
        <authorList>
            <person name="Tunstrom K."/>
        </authorList>
    </citation>
    <scope>NUCLEOTIDE SEQUENCE</scope>
</reference>
<accession>A0A8S3X3Y1</accession>
<dbReference type="AlphaFoldDB" id="A0A8S3X3Y1"/>
<sequence length="181" mass="21017">MSSTTANSASKYKKRKKWSQNDMAAAILAVRDKKMGYLKAAKTYNVPRTTLFRLVQENDSLLEDTLTKKIGPVFNKVFEEMLVKYALVMEQKLYGLTRMDMRRIAYQLAVKNNVPHPFHDDRAGRYWLKGFLARHKQTLSIRKPTGTSFARANGFTKARMDEFYQNLEKVYDEKSSRLVGF</sequence>
<dbReference type="OrthoDB" id="8191755at2759"/>